<sequence length="391" mass="44643">MQIEKVYIGGWFQRTTLHLSEIYDFLQNVRSPLDLEEGELRRLHRTLGIAGISLEVGRLEKIKMASRGGLHVNIFEDGLIVLSKKPGQALGGDIRQLTSYYETKLSPAFSYIFSLGAPVPKELANIKNIYPYFVVVKDTNPAEIKRPLDRFEEKEHFVIEQETFSIYRGDKLYIIENKGENLPDIEKFIQEQIFMREFKGQLHRYLNLHRIIWEKIADVKEKGKVSGKNIGELFSRTESYAKTINLIDARINQMSTYAKTREAIIKNDPTLKHFEAVLLYKHETLLDTLAYVKEIWRMTSNYVQSALSLFGSIQSQSTEASVTNLAIITSMGVGATLIGLFSESAPEFTPFGVLYFFILAFVGYSANKIMARIARNREYGIEDVEIAKDIG</sequence>
<organism evidence="2 3">
    <name type="scientific">Candidatus Vogelbacteria bacterium CG10_big_fil_rev_8_21_14_0_10_51_16</name>
    <dbReference type="NCBI Taxonomy" id="1975045"/>
    <lineage>
        <taxon>Bacteria</taxon>
        <taxon>Candidatus Vogeliibacteriota</taxon>
    </lineage>
</organism>
<accession>A0A2H0REX2</accession>
<keyword evidence="1" id="KW-1133">Transmembrane helix</keyword>
<keyword evidence="1" id="KW-0472">Membrane</keyword>
<gene>
    <name evidence="2" type="ORF">COV10_01025</name>
</gene>
<name>A0A2H0REX2_9BACT</name>
<reference evidence="2 3" key="1">
    <citation type="submission" date="2017-09" db="EMBL/GenBank/DDBJ databases">
        <title>Depth-based differentiation of microbial function through sediment-hosted aquifers and enrichment of novel symbionts in the deep terrestrial subsurface.</title>
        <authorList>
            <person name="Probst A.J."/>
            <person name="Ladd B."/>
            <person name="Jarett J.K."/>
            <person name="Geller-Mcgrath D.E."/>
            <person name="Sieber C.M."/>
            <person name="Emerson J.B."/>
            <person name="Anantharaman K."/>
            <person name="Thomas B.C."/>
            <person name="Malmstrom R."/>
            <person name="Stieglmeier M."/>
            <person name="Klingl A."/>
            <person name="Woyke T."/>
            <person name="Ryan C.M."/>
            <person name="Banfield J.F."/>
        </authorList>
    </citation>
    <scope>NUCLEOTIDE SEQUENCE [LARGE SCALE GENOMIC DNA]</scope>
    <source>
        <strain evidence="2">CG10_big_fil_rev_8_21_14_0_10_51_16</strain>
    </source>
</reference>
<keyword evidence="1" id="KW-0812">Transmembrane</keyword>
<evidence type="ECO:0000256" key="1">
    <source>
        <dbReference type="SAM" id="Phobius"/>
    </source>
</evidence>
<dbReference type="AlphaFoldDB" id="A0A2H0REX2"/>
<comment type="caution">
    <text evidence="2">The sequence shown here is derived from an EMBL/GenBank/DDBJ whole genome shotgun (WGS) entry which is preliminary data.</text>
</comment>
<dbReference type="Proteomes" id="UP000228767">
    <property type="component" value="Unassembled WGS sequence"/>
</dbReference>
<evidence type="ECO:0000313" key="2">
    <source>
        <dbReference type="EMBL" id="PIR45092.1"/>
    </source>
</evidence>
<feature type="transmembrane region" description="Helical" evidence="1">
    <location>
        <begin position="348"/>
        <end position="367"/>
    </location>
</feature>
<protein>
    <submittedName>
        <fullName evidence="2">Uncharacterized protein</fullName>
    </submittedName>
</protein>
<dbReference type="EMBL" id="PCYI01000006">
    <property type="protein sequence ID" value="PIR45092.1"/>
    <property type="molecule type" value="Genomic_DNA"/>
</dbReference>
<evidence type="ECO:0000313" key="3">
    <source>
        <dbReference type="Proteomes" id="UP000228767"/>
    </source>
</evidence>
<proteinExistence type="predicted"/>